<feature type="transmembrane region" description="Helical" evidence="6">
    <location>
        <begin position="118"/>
        <end position="140"/>
    </location>
</feature>
<feature type="transmembrane region" description="Helical" evidence="6">
    <location>
        <begin position="265"/>
        <end position="286"/>
    </location>
</feature>
<keyword evidence="8" id="KW-1185">Reference proteome</keyword>
<protein>
    <recommendedName>
        <fullName evidence="9">O-antigen/teichoic acid export membrane protein</fullName>
    </recommendedName>
</protein>
<evidence type="ECO:0000256" key="2">
    <source>
        <dbReference type="ARBA" id="ARBA00022475"/>
    </source>
</evidence>
<keyword evidence="5 6" id="KW-0472">Membrane</keyword>
<feature type="transmembrane region" description="Helical" evidence="6">
    <location>
        <begin position="230"/>
        <end position="253"/>
    </location>
</feature>
<proteinExistence type="predicted"/>
<dbReference type="PANTHER" id="PTHR30250:SF11">
    <property type="entry name" value="O-ANTIGEN TRANSPORTER-RELATED"/>
    <property type="match status" value="1"/>
</dbReference>
<evidence type="ECO:0000313" key="7">
    <source>
        <dbReference type="EMBL" id="GGD75390.1"/>
    </source>
</evidence>
<keyword evidence="3 6" id="KW-0812">Transmembrane</keyword>
<evidence type="ECO:0000256" key="4">
    <source>
        <dbReference type="ARBA" id="ARBA00022989"/>
    </source>
</evidence>
<evidence type="ECO:0000256" key="1">
    <source>
        <dbReference type="ARBA" id="ARBA00004651"/>
    </source>
</evidence>
<feature type="transmembrane region" description="Helical" evidence="6">
    <location>
        <begin position="20"/>
        <end position="41"/>
    </location>
</feature>
<feature type="transmembrane region" description="Helical" evidence="6">
    <location>
        <begin position="307"/>
        <end position="334"/>
    </location>
</feature>
<reference evidence="8" key="1">
    <citation type="journal article" date="2019" name="Int. J. Syst. Evol. Microbiol.">
        <title>The Global Catalogue of Microorganisms (GCM) 10K type strain sequencing project: providing services to taxonomists for standard genome sequencing and annotation.</title>
        <authorList>
            <consortium name="The Broad Institute Genomics Platform"/>
            <consortium name="The Broad Institute Genome Sequencing Center for Infectious Disease"/>
            <person name="Wu L."/>
            <person name="Ma J."/>
        </authorList>
    </citation>
    <scope>NUCLEOTIDE SEQUENCE [LARGE SCALE GENOMIC DNA]</scope>
    <source>
        <strain evidence="8">CCM 7640</strain>
    </source>
</reference>
<feature type="transmembrane region" description="Helical" evidence="6">
    <location>
        <begin position="340"/>
        <end position="361"/>
    </location>
</feature>
<evidence type="ECO:0000313" key="8">
    <source>
        <dbReference type="Proteomes" id="UP000629365"/>
    </source>
</evidence>
<evidence type="ECO:0008006" key="9">
    <source>
        <dbReference type="Google" id="ProtNLM"/>
    </source>
</evidence>
<dbReference type="PANTHER" id="PTHR30250">
    <property type="entry name" value="PST FAMILY PREDICTED COLANIC ACID TRANSPORTER"/>
    <property type="match status" value="1"/>
</dbReference>
<keyword evidence="2" id="KW-1003">Cell membrane</keyword>
<feature type="transmembrane region" description="Helical" evidence="6">
    <location>
        <begin position="86"/>
        <end position="112"/>
    </location>
</feature>
<evidence type="ECO:0000256" key="5">
    <source>
        <dbReference type="ARBA" id="ARBA00023136"/>
    </source>
</evidence>
<feature type="transmembrane region" description="Helical" evidence="6">
    <location>
        <begin position="179"/>
        <end position="202"/>
    </location>
</feature>
<keyword evidence="4 6" id="KW-1133">Transmembrane helix</keyword>
<feature type="transmembrane region" description="Helical" evidence="6">
    <location>
        <begin position="152"/>
        <end position="173"/>
    </location>
</feature>
<evidence type="ECO:0000256" key="3">
    <source>
        <dbReference type="ARBA" id="ARBA00022692"/>
    </source>
</evidence>
<sequence length="437" mass="44996">MPGTSSASPGRVPAGATRTIGARGVSLLATFLLSISGARFLGPELAGAFFLVYTIVALLATVGRLGTDNLALRLLGGDTRTARTDIARLFVLSMVGGIGAFILGAAVIHFLVGEHVSAGVGVLVATCIAAQAISVLSGTVLRGLGMLASGVFAELGSLPLIATVVIAGAGSILPGGITLNGALGAMTIGAWATAAWSLPLAVTMSRRKLIDQDGSSVPAAEFFRTHRRRLASMMGTSTLAYGMVWAPVFVLSVTADLSQVSYYSVGLRLANIVALLPTIQISYLAPEFARRYYADDVKGLNALAGRSAFLVGAITVVPLLVLVAFATPIMTLLFGVEFAAATPIMVILSIGVFLVMLLGQVNQLMLLCGLEGTALLLTLSGLVMWSTLGMWIGAQTGAVGTAWLGATASVVYSITAAIALQRRSGIESYARIAPGRR</sequence>
<feature type="transmembrane region" description="Helical" evidence="6">
    <location>
        <begin position="373"/>
        <end position="394"/>
    </location>
</feature>
<comment type="caution">
    <text evidence="7">The sequence shown here is derived from an EMBL/GenBank/DDBJ whole genome shotgun (WGS) entry which is preliminary data.</text>
</comment>
<dbReference type="InterPro" id="IPR050833">
    <property type="entry name" value="Poly_Biosynth_Transport"/>
</dbReference>
<dbReference type="Proteomes" id="UP000629365">
    <property type="component" value="Unassembled WGS sequence"/>
</dbReference>
<gene>
    <name evidence="7" type="ORF">GCM10007269_18050</name>
</gene>
<evidence type="ECO:0000256" key="6">
    <source>
        <dbReference type="SAM" id="Phobius"/>
    </source>
</evidence>
<comment type="subcellular location">
    <subcellularLocation>
        <location evidence="1">Cell membrane</location>
        <topology evidence="1">Multi-pass membrane protein</topology>
    </subcellularLocation>
</comment>
<dbReference type="EMBL" id="BMCM01000002">
    <property type="protein sequence ID" value="GGD75390.1"/>
    <property type="molecule type" value="Genomic_DNA"/>
</dbReference>
<organism evidence="7 8">
    <name type="scientific">Microbacterium murale</name>
    <dbReference type="NCBI Taxonomy" id="1081040"/>
    <lineage>
        <taxon>Bacteria</taxon>
        <taxon>Bacillati</taxon>
        <taxon>Actinomycetota</taxon>
        <taxon>Actinomycetes</taxon>
        <taxon>Micrococcales</taxon>
        <taxon>Microbacteriaceae</taxon>
        <taxon>Microbacterium</taxon>
    </lineage>
</organism>
<accession>A0ABQ1RR58</accession>
<feature type="transmembrane region" description="Helical" evidence="6">
    <location>
        <begin position="400"/>
        <end position="420"/>
    </location>
</feature>
<name>A0ABQ1RR58_9MICO</name>
<feature type="transmembrane region" description="Helical" evidence="6">
    <location>
        <begin position="47"/>
        <end position="65"/>
    </location>
</feature>